<dbReference type="Pfam" id="PF13324">
    <property type="entry name" value="GCIP_N"/>
    <property type="match status" value="1"/>
</dbReference>
<dbReference type="Proteomes" id="UP001497497">
    <property type="component" value="Unassembled WGS sequence"/>
</dbReference>
<protein>
    <submittedName>
        <fullName evidence="9">Uncharacterized protein</fullName>
    </submittedName>
</protein>
<dbReference type="AlphaFoldDB" id="A0AAV2I7E9"/>
<keyword evidence="4" id="KW-0963">Cytoplasm</keyword>
<dbReference type="Gene3D" id="1.20.1410.10">
    <property type="entry name" value="I/LWEQ domain"/>
    <property type="match status" value="1"/>
</dbReference>
<comment type="subcellular location">
    <subcellularLocation>
        <location evidence="2">Cytoplasm</location>
    </subcellularLocation>
    <subcellularLocation>
        <location evidence="1">Nucleus</location>
    </subcellularLocation>
</comment>
<dbReference type="GO" id="GO:0005737">
    <property type="term" value="C:cytoplasm"/>
    <property type="evidence" value="ECO:0007669"/>
    <property type="project" value="UniProtKB-SubCell"/>
</dbReference>
<dbReference type="InterPro" id="IPR026907">
    <property type="entry name" value="GCIP-like"/>
</dbReference>
<dbReference type="EMBL" id="CAXITT010000466">
    <property type="protein sequence ID" value="CAL1542014.1"/>
    <property type="molecule type" value="Genomic_DNA"/>
</dbReference>
<dbReference type="Pfam" id="PF20936">
    <property type="entry name" value="GCIP_C"/>
    <property type="match status" value="1"/>
</dbReference>
<evidence type="ECO:0000256" key="5">
    <source>
        <dbReference type="ARBA" id="ARBA00023242"/>
    </source>
</evidence>
<evidence type="ECO:0000313" key="9">
    <source>
        <dbReference type="EMBL" id="CAL1542014.1"/>
    </source>
</evidence>
<evidence type="ECO:0000313" key="10">
    <source>
        <dbReference type="Proteomes" id="UP001497497"/>
    </source>
</evidence>
<evidence type="ECO:0000259" key="8">
    <source>
        <dbReference type="Pfam" id="PF20936"/>
    </source>
</evidence>
<evidence type="ECO:0000259" key="7">
    <source>
        <dbReference type="Pfam" id="PF13324"/>
    </source>
</evidence>
<reference evidence="9 10" key="1">
    <citation type="submission" date="2024-04" db="EMBL/GenBank/DDBJ databases">
        <authorList>
            <consortium name="Genoscope - CEA"/>
            <person name="William W."/>
        </authorList>
    </citation>
    <scope>NUCLEOTIDE SEQUENCE [LARGE SCALE GENOMIC DNA]</scope>
</reference>
<accession>A0AAV2I7E9</accession>
<sequence length="338" mass="38153">MASDDLVTKQTDIFKNLQENIGLVSLQIKDGESKREEPSDFNRDQYWNNVAAIFKVLSMETTKLSLAFSKKPFPSNKNTEALVHELEKSMLALVSIYYSLPISQGKTLRCQFQQTVLQILESLERFVSSLSDCVNSLNTNGDQRIQWTGGVWDAVSLELLKDNKECASKCLKETFELVTDALEELDQAILNEGVEDEFSLNVETPSTQPWSEQDITVLKTSSGLVKTMKNVIKKAQESVEKHGDTESREGIATLDELVTLTSEVSRVVDDLVSGIYAEVNYETFTNNGEILSELIRNILKFLRDSNLTQNEDSKWLDFLTHACSHNLEKLKENVLPKL</sequence>
<evidence type="ECO:0000256" key="2">
    <source>
        <dbReference type="ARBA" id="ARBA00004496"/>
    </source>
</evidence>
<evidence type="ECO:0000256" key="4">
    <source>
        <dbReference type="ARBA" id="ARBA00022490"/>
    </source>
</evidence>
<dbReference type="InterPro" id="IPR049318">
    <property type="entry name" value="GCIP_C"/>
</dbReference>
<dbReference type="PANTHER" id="PTHR15492">
    <property type="entry name" value="CYCLIN D1-BINDING PROTEIN 1"/>
    <property type="match status" value="1"/>
</dbReference>
<proteinExistence type="inferred from homology"/>
<evidence type="ECO:0000256" key="3">
    <source>
        <dbReference type="ARBA" id="ARBA00008940"/>
    </source>
</evidence>
<dbReference type="InterPro" id="IPR049317">
    <property type="entry name" value="GCIP-like_N"/>
</dbReference>
<evidence type="ECO:0000256" key="6">
    <source>
        <dbReference type="ARBA" id="ARBA00023306"/>
    </source>
</evidence>
<keyword evidence="6" id="KW-0131">Cell cycle</keyword>
<organism evidence="9 10">
    <name type="scientific">Lymnaea stagnalis</name>
    <name type="common">Great pond snail</name>
    <name type="synonym">Helix stagnalis</name>
    <dbReference type="NCBI Taxonomy" id="6523"/>
    <lineage>
        <taxon>Eukaryota</taxon>
        <taxon>Metazoa</taxon>
        <taxon>Spiralia</taxon>
        <taxon>Lophotrochozoa</taxon>
        <taxon>Mollusca</taxon>
        <taxon>Gastropoda</taxon>
        <taxon>Heterobranchia</taxon>
        <taxon>Euthyneura</taxon>
        <taxon>Panpulmonata</taxon>
        <taxon>Hygrophila</taxon>
        <taxon>Lymnaeoidea</taxon>
        <taxon>Lymnaeidae</taxon>
        <taxon>Lymnaea</taxon>
    </lineage>
</organism>
<gene>
    <name evidence="9" type="ORF">GSLYS_00015620001</name>
</gene>
<comment type="similarity">
    <text evidence="3">Belongs to the CCNDBP1 family.</text>
</comment>
<feature type="domain" description="Cyclin-D1-binding protein 1-like C-terminal" evidence="8">
    <location>
        <begin position="206"/>
        <end position="299"/>
    </location>
</feature>
<keyword evidence="10" id="KW-1185">Reference proteome</keyword>
<feature type="domain" description="Cyclin-D1-binding protein 1-like N-terminal" evidence="7">
    <location>
        <begin position="50"/>
        <end position="189"/>
    </location>
</feature>
<name>A0AAV2I7E9_LYMST</name>
<evidence type="ECO:0000256" key="1">
    <source>
        <dbReference type="ARBA" id="ARBA00004123"/>
    </source>
</evidence>
<dbReference type="GO" id="GO:0005634">
    <property type="term" value="C:nucleus"/>
    <property type="evidence" value="ECO:0007669"/>
    <property type="project" value="UniProtKB-SubCell"/>
</dbReference>
<dbReference type="Gene3D" id="1.20.1420.10">
    <property type="entry name" value="Talin, central domain"/>
    <property type="match status" value="1"/>
</dbReference>
<comment type="caution">
    <text evidence="9">The sequence shown here is derived from an EMBL/GenBank/DDBJ whole genome shotgun (WGS) entry which is preliminary data.</text>
</comment>
<dbReference type="PANTHER" id="PTHR15492:SF1">
    <property type="entry name" value="CYCLIN-D1-BINDING PROTEIN 1"/>
    <property type="match status" value="1"/>
</dbReference>
<keyword evidence="5" id="KW-0539">Nucleus</keyword>